<reference evidence="2" key="1">
    <citation type="journal article" date="2019" name="Int. J. Syst. Evol. Microbiol.">
        <title>The Global Catalogue of Microorganisms (GCM) 10K type strain sequencing project: providing services to taxonomists for standard genome sequencing and annotation.</title>
        <authorList>
            <consortium name="The Broad Institute Genomics Platform"/>
            <consortium name="The Broad Institute Genome Sequencing Center for Infectious Disease"/>
            <person name="Wu L."/>
            <person name="Ma J."/>
        </authorList>
    </citation>
    <scope>NUCLEOTIDE SEQUENCE [LARGE SCALE GENOMIC DNA]</scope>
    <source>
        <strain evidence="2">CGMCC 1.15394</strain>
    </source>
</reference>
<proteinExistence type="predicted"/>
<evidence type="ECO:0000313" key="1">
    <source>
        <dbReference type="EMBL" id="GGE82155.1"/>
    </source>
</evidence>
<name>A0ABQ1T4U3_9GAMM</name>
<accession>A0ABQ1T4U3</accession>
<gene>
    <name evidence="1" type="ORF">GCM10008027_03530</name>
</gene>
<dbReference type="EMBL" id="BMIT01000001">
    <property type="protein sequence ID" value="GGE82155.1"/>
    <property type="molecule type" value="Genomic_DNA"/>
</dbReference>
<dbReference type="Proteomes" id="UP000638462">
    <property type="component" value="Unassembled WGS sequence"/>
</dbReference>
<keyword evidence="2" id="KW-1185">Reference proteome</keyword>
<sequence length="49" mass="5392">MRDVGGVLTPNKNGAIRYQSLEVRLKTQRVSELLDTSGSHSSVFNLLTC</sequence>
<organism evidence="1 2">
    <name type="scientific">Pseudoalteromonas gelatinilytica</name>
    <dbReference type="NCBI Taxonomy" id="1703256"/>
    <lineage>
        <taxon>Bacteria</taxon>
        <taxon>Pseudomonadati</taxon>
        <taxon>Pseudomonadota</taxon>
        <taxon>Gammaproteobacteria</taxon>
        <taxon>Alteromonadales</taxon>
        <taxon>Pseudoalteromonadaceae</taxon>
        <taxon>Pseudoalteromonas</taxon>
    </lineage>
</organism>
<comment type="caution">
    <text evidence="1">The sequence shown here is derived from an EMBL/GenBank/DDBJ whole genome shotgun (WGS) entry which is preliminary data.</text>
</comment>
<protein>
    <submittedName>
        <fullName evidence="1">Uncharacterized protein</fullName>
    </submittedName>
</protein>
<evidence type="ECO:0000313" key="2">
    <source>
        <dbReference type="Proteomes" id="UP000638462"/>
    </source>
</evidence>